<keyword evidence="2" id="KW-1185">Reference proteome</keyword>
<evidence type="ECO:0008006" key="3">
    <source>
        <dbReference type="Google" id="ProtNLM"/>
    </source>
</evidence>
<accession>A0ABN6Z0G0</accession>
<name>A0ABN6Z0G0_9BACE</name>
<gene>
    <name evidence="1" type="ORF">BSYN_03350</name>
</gene>
<dbReference type="Proteomes" id="UP001496674">
    <property type="component" value="Chromosome"/>
</dbReference>
<sequence>MDKIFEDKSLLRCFASKSDLIIEVMRNKITFLMFAVILLLNYTQQVYGQTLPFELSTETNPKWYYIENAGVEAGYAAGQVIKVEAMDTVCYWGIKTCAAAQLFRFEAVEGSSSEFRIINKAFPSGELLATTKYGTAVNTSWTVQLLTGANGDEYRIVSGSTVLSAQQVGLLLVSNDLGYNSASCWKFTPVGTSASLQADINSAQSLLDSTIEGNAFTQYPSAARSALASAIVDANQFMSSVDSYTNDQITDAQITLNSAILTYKHAVVGPISTAANPVWLVLQIQATDAERIRKVMSYNPDDATKRIMGLNSSLLEPTDKIVWRIEKDNTGYCAIVSKYDYVSVCSEFVNDFATCVAPPASLFPDFDWHLIAVDGYSLVYKFVFGKVTLHMSRISPYAFDNYDMGSMGSQFKAIPVSEFYKSVLKFTIDSIAPMKNAIVVGTEKGQYPQEAYDVIVAAFANAQGVHDSATATDAETLNARVALLAAWNSFKQSVSTGFYNQPSEVKVFVQDKRIVVTGTDVLIKAYTVSGVQVDVKQPLAKGIYIVKVGNFTTRVVVL</sequence>
<protein>
    <recommendedName>
        <fullName evidence="3">T9SS type A sorting domain-containing protein</fullName>
    </recommendedName>
</protein>
<dbReference type="Gene3D" id="1.20.1270.90">
    <property type="entry name" value="AF1782-like"/>
    <property type="match status" value="2"/>
</dbReference>
<evidence type="ECO:0000313" key="2">
    <source>
        <dbReference type="Proteomes" id="UP001496674"/>
    </source>
</evidence>
<dbReference type="EMBL" id="AP028055">
    <property type="protein sequence ID" value="BEG98070.1"/>
    <property type="molecule type" value="Genomic_DNA"/>
</dbReference>
<organism evidence="1 2">
    <name type="scientific">Bacteroides sedimenti</name>
    <dbReference type="NCBI Taxonomy" id="2136147"/>
    <lineage>
        <taxon>Bacteria</taxon>
        <taxon>Pseudomonadati</taxon>
        <taxon>Bacteroidota</taxon>
        <taxon>Bacteroidia</taxon>
        <taxon>Bacteroidales</taxon>
        <taxon>Bacteroidaceae</taxon>
        <taxon>Bacteroides</taxon>
    </lineage>
</organism>
<evidence type="ECO:0000313" key="1">
    <source>
        <dbReference type="EMBL" id="BEG98070.1"/>
    </source>
</evidence>
<proteinExistence type="predicted"/>
<reference evidence="1 2" key="1">
    <citation type="submission" date="2023-04" db="EMBL/GenBank/DDBJ databases">
        <title>Draft genome sequence of acteroides sedimenti strain YN3PY1.</title>
        <authorList>
            <person name="Yoshida N."/>
        </authorList>
    </citation>
    <scope>NUCLEOTIDE SEQUENCE [LARGE SCALE GENOMIC DNA]</scope>
    <source>
        <strain evidence="1 2">YN3PY1</strain>
    </source>
</reference>